<comment type="caution">
    <text evidence="2">The sequence shown here is derived from an EMBL/GenBank/DDBJ whole genome shotgun (WGS) entry which is preliminary data.</text>
</comment>
<evidence type="ECO:0000313" key="2">
    <source>
        <dbReference type="EMBL" id="MET2830128.1"/>
    </source>
</evidence>
<dbReference type="PANTHER" id="PTHR36057:SF1">
    <property type="entry name" value="LIPOPROTEIN LIPID ATTACHMENT SITE-LIKE PROTEIN, PUTATIVE (DUF1223)-RELATED"/>
    <property type="match status" value="1"/>
</dbReference>
<dbReference type="InterPro" id="IPR036249">
    <property type="entry name" value="Thioredoxin-like_sf"/>
</dbReference>
<dbReference type="SUPFAM" id="SSF52833">
    <property type="entry name" value="Thioredoxin-like"/>
    <property type="match status" value="1"/>
</dbReference>
<gene>
    <name evidence="2" type="ORF">ABVQ20_24420</name>
</gene>
<keyword evidence="3" id="KW-1185">Reference proteome</keyword>
<dbReference type="InterPro" id="IPR010634">
    <property type="entry name" value="DUF1223"/>
</dbReference>
<proteinExistence type="predicted"/>
<protein>
    <submittedName>
        <fullName evidence="2">Thioredoxin family protein</fullName>
    </submittedName>
</protein>
<dbReference type="PANTHER" id="PTHR36057">
    <property type="match status" value="1"/>
</dbReference>
<name>A0ABV2DL12_9HYPH</name>
<keyword evidence="1" id="KW-0732">Signal</keyword>
<dbReference type="EMBL" id="JBEWSZ010000001">
    <property type="protein sequence ID" value="MET2830128.1"/>
    <property type="molecule type" value="Genomic_DNA"/>
</dbReference>
<feature type="chain" id="PRO_5047340118" evidence="1">
    <location>
        <begin position="26"/>
        <end position="274"/>
    </location>
</feature>
<accession>A0ABV2DL12</accession>
<dbReference type="Pfam" id="PF06764">
    <property type="entry name" value="DUF1223"/>
    <property type="match status" value="1"/>
</dbReference>
<reference evidence="2 3" key="1">
    <citation type="submission" date="2024-06" db="EMBL/GenBank/DDBJ databases">
        <authorList>
            <person name="Kim D.-U."/>
        </authorList>
    </citation>
    <scope>NUCLEOTIDE SEQUENCE [LARGE SCALE GENOMIC DNA]</scope>
    <source>
        <strain evidence="2 3">KACC15460</strain>
    </source>
</reference>
<evidence type="ECO:0000313" key="3">
    <source>
        <dbReference type="Proteomes" id="UP001548832"/>
    </source>
</evidence>
<sequence length="274" mass="29969">MAFRRLLELAMFALAVSVFAGSAVAGQGDRPQFNRSQNNRPLFSTLPIDKPQTDKPLGVVELFTSQGCNSCPPADEFFAELAAREDIVALAYHVEYWDYLGWQDTLSRKENTERQYDYMRAFGSRSVYTPQAVINGRVHVNGASRGEVNGSLTRLEKAGEGMRVSVKVSRTSDRVIIDTGDAGSGPSDAHVIIVYFEPPQTIKIGKGENVGRKMTYWNSVASIQTAGMWHGKAQRYELPMTEISKKGGSAVLLQSVGKDGLPGPILGAAFIHKP</sequence>
<organism evidence="2 3">
    <name type="scientific">Mesorhizobium shangrilense</name>
    <dbReference type="NCBI Taxonomy" id="460060"/>
    <lineage>
        <taxon>Bacteria</taxon>
        <taxon>Pseudomonadati</taxon>
        <taxon>Pseudomonadota</taxon>
        <taxon>Alphaproteobacteria</taxon>
        <taxon>Hyphomicrobiales</taxon>
        <taxon>Phyllobacteriaceae</taxon>
        <taxon>Mesorhizobium</taxon>
    </lineage>
</organism>
<dbReference type="Proteomes" id="UP001548832">
    <property type="component" value="Unassembled WGS sequence"/>
</dbReference>
<dbReference type="RefSeq" id="WP_354462030.1">
    <property type="nucleotide sequence ID" value="NZ_JBEWSZ010000001.1"/>
</dbReference>
<feature type="signal peptide" evidence="1">
    <location>
        <begin position="1"/>
        <end position="25"/>
    </location>
</feature>
<evidence type="ECO:0000256" key="1">
    <source>
        <dbReference type="SAM" id="SignalP"/>
    </source>
</evidence>